<feature type="non-terminal residue" evidence="1">
    <location>
        <position position="231"/>
    </location>
</feature>
<dbReference type="EMBL" id="WIGM01002317">
    <property type="protein sequence ID" value="KAF6781656.1"/>
    <property type="molecule type" value="Genomic_DNA"/>
</dbReference>
<dbReference type="AlphaFoldDB" id="A0A8H6MF52"/>
<organism evidence="1 2">
    <name type="scientific">Colletotrichum musicola</name>
    <dbReference type="NCBI Taxonomy" id="2175873"/>
    <lineage>
        <taxon>Eukaryota</taxon>
        <taxon>Fungi</taxon>
        <taxon>Dikarya</taxon>
        <taxon>Ascomycota</taxon>
        <taxon>Pezizomycotina</taxon>
        <taxon>Sordariomycetes</taxon>
        <taxon>Hypocreomycetidae</taxon>
        <taxon>Glomerellales</taxon>
        <taxon>Glomerellaceae</taxon>
        <taxon>Colletotrichum</taxon>
        <taxon>Colletotrichum orchidearum species complex</taxon>
    </lineage>
</organism>
<evidence type="ECO:0000313" key="2">
    <source>
        <dbReference type="Proteomes" id="UP000639643"/>
    </source>
</evidence>
<name>A0A8H6MF52_9PEZI</name>
<evidence type="ECO:0000313" key="1">
    <source>
        <dbReference type="EMBL" id="KAF6781656.1"/>
    </source>
</evidence>
<gene>
    <name evidence="1" type="ORF">CMUS01_16764</name>
</gene>
<keyword evidence="2" id="KW-1185">Reference proteome</keyword>
<reference evidence="1" key="1">
    <citation type="journal article" date="2020" name="Phytopathology">
        <title>Genome Sequence Resources of Colletotrichum truncatum, C. plurivorum, C. musicola, and C. sojae: Four Species Pathogenic to Soybean (Glycine max).</title>
        <authorList>
            <person name="Rogerio F."/>
            <person name="Boufleur T.R."/>
            <person name="Ciampi-Guillardi M."/>
            <person name="Sukno S.A."/>
            <person name="Thon M.R."/>
            <person name="Massola Junior N.S."/>
            <person name="Baroncelli R."/>
        </authorList>
    </citation>
    <scope>NUCLEOTIDE SEQUENCE</scope>
    <source>
        <strain evidence="1">LFN0074</strain>
    </source>
</reference>
<protein>
    <submittedName>
        <fullName evidence="1">Uncharacterized protein</fullName>
    </submittedName>
</protein>
<sequence length="231" mass="25931">MPTWIDSQRSSYEGGLSLSSFSSILTTVYSASLLSPATQQRAFSDIYGRPRIPQWPLETDQTPVGSWRQVNGSALISGDEYYTSFVGTKLQGLSFADTTSLYNFSLQSFYIDFVCNISPIYNAEGGTLIDIETNILCDARGCSPVRQRRIPSPRPQDKPWPNSMSQGATIYNLVTMFPSLEGETRGDQASPSENYLASDEYAFVGQERRAWKDEQMPIFSRRMTTLFNTAW</sequence>
<accession>A0A8H6MF52</accession>
<comment type="caution">
    <text evidence="1">The sequence shown here is derived from an EMBL/GenBank/DDBJ whole genome shotgun (WGS) entry which is preliminary data.</text>
</comment>
<dbReference type="Proteomes" id="UP000639643">
    <property type="component" value="Unassembled WGS sequence"/>
</dbReference>
<proteinExistence type="predicted"/>